<feature type="chain" id="PRO_5017790811" description="Beta/gamma crystallin" evidence="1">
    <location>
        <begin position="22"/>
        <end position="147"/>
    </location>
</feature>
<name>A0A3D9YZI2_9HYPH</name>
<evidence type="ECO:0008006" key="4">
    <source>
        <dbReference type="Google" id="ProtNLM"/>
    </source>
</evidence>
<dbReference type="RefSeq" id="WP_129396514.1">
    <property type="nucleotide sequence ID" value="NZ_CP025086.1"/>
</dbReference>
<evidence type="ECO:0000256" key="1">
    <source>
        <dbReference type="SAM" id="SignalP"/>
    </source>
</evidence>
<organism evidence="2 3">
    <name type="scientific">Methylovirgula ligni</name>
    <dbReference type="NCBI Taxonomy" id="569860"/>
    <lineage>
        <taxon>Bacteria</taxon>
        <taxon>Pseudomonadati</taxon>
        <taxon>Pseudomonadota</taxon>
        <taxon>Alphaproteobacteria</taxon>
        <taxon>Hyphomicrobiales</taxon>
        <taxon>Beijerinckiaceae</taxon>
        <taxon>Methylovirgula</taxon>
    </lineage>
</organism>
<evidence type="ECO:0000313" key="2">
    <source>
        <dbReference type="EMBL" id="REF88173.1"/>
    </source>
</evidence>
<accession>A0A3D9YZI2</accession>
<dbReference type="OrthoDB" id="7774376at2"/>
<comment type="caution">
    <text evidence="2">The sequence shown here is derived from an EMBL/GenBank/DDBJ whole genome shotgun (WGS) entry which is preliminary data.</text>
</comment>
<sequence length="147" mass="16145">MRHWRMALAAALILQTAAAPAAGLLDRSANRLPDIVEQDNGGNLLSRIEFVEHHRNDYIYRLPVECFSSCTLLLGISGACVPQGAVLYFHGATIDGKLAPASLNNYAASYYPPNIRRWVAAHHALQRTSFTRMTWQQAAAIGVKVCP</sequence>
<feature type="signal peptide" evidence="1">
    <location>
        <begin position="1"/>
        <end position="21"/>
    </location>
</feature>
<gene>
    <name evidence="2" type="ORF">DES32_1815</name>
</gene>
<dbReference type="AlphaFoldDB" id="A0A3D9YZI2"/>
<proteinExistence type="predicted"/>
<keyword evidence="3" id="KW-1185">Reference proteome</keyword>
<evidence type="ECO:0000313" key="3">
    <source>
        <dbReference type="Proteomes" id="UP000256900"/>
    </source>
</evidence>
<reference evidence="2 3" key="1">
    <citation type="submission" date="2018-08" db="EMBL/GenBank/DDBJ databases">
        <title>Genomic Encyclopedia of Type Strains, Phase IV (KMG-IV): sequencing the most valuable type-strain genomes for metagenomic binning, comparative biology and taxonomic classification.</title>
        <authorList>
            <person name="Goeker M."/>
        </authorList>
    </citation>
    <scope>NUCLEOTIDE SEQUENCE [LARGE SCALE GENOMIC DNA]</scope>
    <source>
        <strain evidence="2 3">BW863</strain>
    </source>
</reference>
<protein>
    <recommendedName>
        <fullName evidence="4">Beta/gamma crystallin</fullName>
    </recommendedName>
</protein>
<dbReference type="EMBL" id="QUMO01000002">
    <property type="protein sequence ID" value="REF88173.1"/>
    <property type="molecule type" value="Genomic_DNA"/>
</dbReference>
<keyword evidence="1" id="KW-0732">Signal</keyword>
<dbReference type="Proteomes" id="UP000256900">
    <property type="component" value="Unassembled WGS sequence"/>
</dbReference>